<protein>
    <recommendedName>
        <fullName evidence="4">Acyl-CoA dehydrogenase/oxidase C-terminal domain-containing protein</fullName>
    </recommendedName>
</protein>
<reference evidence="5" key="1">
    <citation type="journal article" date="2014" name="Int. J. Syst. Evol. Microbiol.">
        <title>Complete genome sequence of Corynebacterium casei LMG S-19264T (=DSM 44701T), isolated from a smear-ripened cheese.</title>
        <authorList>
            <consortium name="US DOE Joint Genome Institute (JGI-PGF)"/>
            <person name="Walter F."/>
            <person name="Albersmeier A."/>
            <person name="Kalinowski J."/>
            <person name="Ruckert C."/>
        </authorList>
    </citation>
    <scope>NUCLEOTIDE SEQUENCE</scope>
    <source>
        <strain evidence="5">JCM 4815</strain>
    </source>
</reference>
<name>A0A918PEN5_9ACTN</name>
<accession>A0A918PEN5</accession>
<keyword evidence="1" id="KW-0285">Flavoprotein</keyword>
<dbReference type="AlphaFoldDB" id="A0A918PEN5"/>
<dbReference type="InterPro" id="IPR050741">
    <property type="entry name" value="Acyl-CoA_dehydrogenase"/>
</dbReference>
<evidence type="ECO:0000313" key="6">
    <source>
        <dbReference type="Proteomes" id="UP000622166"/>
    </source>
</evidence>
<evidence type="ECO:0000313" key="5">
    <source>
        <dbReference type="EMBL" id="GGZ01598.1"/>
    </source>
</evidence>
<dbReference type="EMBL" id="BMVW01000002">
    <property type="protein sequence ID" value="GGZ01598.1"/>
    <property type="molecule type" value="Genomic_DNA"/>
</dbReference>
<dbReference type="SUPFAM" id="SSF47203">
    <property type="entry name" value="Acyl-CoA dehydrogenase C-terminal domain-like"/>
    <property type="match status" value="1"/>
</dbReference>
<evidence type="ECO:0000256" key="3">
    <source>
        <dbReference type="SAM" id="SignalP"/>
    </source>
</evidence>
<dbReference type="GO" id="GO:0003995">
    <property type="term" value="F:acyl-CoA dehydrogenase activity"/>
    <property type="evidence" value="ECO:0007669"/>
    <property type="project" value="TreeGrafter"/>
</dbReference>
<feature type="chain" id="PRO_5038757024" description="Acyl-CoA dehydrogenase/oxidase C-terminal domain-containing protein" evidence="3">
    <location>
        <begin position="22"/>
        <end position="149"/>
    </location>
</feature>
<dbReference type="CDD" id="cd00567">
    <property type="entry name" value="ACAD"/>
    <property type="match status" value="1"/>
</dbReference>
<dbReference type="PANTHER" id="PTHR48083">
    <property type="entry name" value="MEDIUM-CHAIN SPECIFIC ACYL-COA DEHYDROGENASE, MITOCHONDRIAL-RELATED"/>
    <property type="match status" value="1"/>
</dbReference>
<dbReference type="InterPro" id="IPR009075">
    <property type="entry name" value="AcylCo_DH/oxidase_C"/>
</dbReference>
<dbReference type="GO" id="GO:0033539">
    <property type="term" value="P:fatty acid beta-oxidation using acyl-CoA dehydrogenase"/>
    <property type="evidence" value="ECO:0007669"/>
    <property type="project" value="TreeGrafter"/>
</dbReference>
<comment type="caution">
    <text evidence="5">The sequence shown here is derived from an EMBL/GenBank/DDBJ whole genome shotgun (WGS) entry which is preliminary data.</text>
</comment>
<reference evidence="5" key="2">
    <citation type="submission" date="2020-09" db="EMBL/GenBank/DDBJ databases">
        <authorList>
            <person name="Sun Q."/>
            <person name="Ohkuma M."/>
        </authorList>
    </citation>
    <scope>NUCLEOTIDE SEQUENCE</scope>
    <source>
        <strain evidence="5">JCM 4815</strain>
    </source>
</reference>
<dbReference type="Pfam" id="PF00441">
    <property type="entry name" value="Acyl-CoA_dh_1"/>
    <property type="match status" value="1"/>
</dbReference>
<dbReference type="Gene3D" id="1.20.140.10">
    <property type="entry name" value="Butyryl-CoA Dehydrogenase, subunit A, domain 3"/>
    <property type="match status" value="1"/>
</dbReference>
<evidence type="ECO:0000256" key="1">
    <source>
        <dbReference type="ARBA" id="ARBA00022630"/>
    </source>
</evidence>
<organism evidence="5 6">
    <name type="scientific">Streptomyces poonensis</name>
    <dbReference type="NCBI Taxonomy" id="68255"/>
    <lineage>
        <taxon>Bacteria</taxon>
        <taxon>Bacillati</taxon>
        <taxon>Actinomycetota</taxon>
        <taxon>Actinomycetes</taxon>
        <taxon>Kitasatosporales</taxon>
        <taxon>Streptomycetaceae</taxon>
        <taxon>Streptomyces</taxon>
    </lineage>
</organism>
<keyword evidence="3" id="KW-0732">Signal</keyword>
<dbReference type="PANTHER" id="PTHR48083:SF2">
    <property type="entry name" value="MEDIUM-CHAIN SPECIFIC ACYL-COA DEHYDROGENASE, MITOCHONDRIAL"/>
    <property type="match status" value="1"/>
</dbReference>
<keyword evidence="2" id="KW-0560">Oxidoreductase</keyword>
<dbReference type="Proteomes" id="UP000622166">
    <property type="component" value="Unassembled WGS sequence"/>
</dbReference>
<keyword evidence="6" id="KW-1185">Reference proteome</keyword>
<feature type="domain" description="Acyl-CoA dehydrogenase/oxidase C-terminal" evidence="4">
    <location>
        <begin position="1"/>
        <end position="142"/>
    </location>
</feature>
<feature type="signal peptide" evidence="3">
    <location>
        <begin position="1"/>
        <end position="21"/>
    </location>
</feature>
<gene>
    <name evidence="5" type="ORF">GCM10010365_20780</name>
</gene>
<dbReference type="GO" id="GO:0005737">
    <property type="term" value="C:cytoplasm"/>
    <property type="evidence" value="ECO:0007669"/>
    <property type="project" value="TreeGrafter"/>
</dbReference>
<evidence type="ECO:0000259" key="4">
    <source>
        <dbReference type="Pfam" id="PF00441"/>
    </source>
</evidence>
<sequence length="149" mass="15992">MSGFGLSRALICLMAIAVGSAALDEAVGHATRREAFGGPISRFQSVAFPLVEHATLLRAARLLAYEALWRADSGEDARVPSNMAKWWAPKAAMDAVHQALLTLGHLGWTEDGPIARRLRDVIGLQIADGTAAATKLTVARRLFGREYAP</sequence>
<evidence type="ECO:0000256" key="2">
    <source>
        <dbReference type="ARBA" id="ARBA00023002"/>
    </source>
</evidence>
<proteinExistence type="predicted"/>
<dbReference type="InterPro" id="IPR036250">
    <property type="entry name" value="AcylCo_DH-like_C"/>
</dbReference>